<dbReference type="GO" id="GO:0000155">
    <property type="term" value="F:phosphorelay sensor kinase activity"/>
    <property type="evidence" value="ECO:0007669"/>
    <property type="project" value="InterPro"/>
</dbReference>
<dbReference type="AlphaFoldDB" id="A0A0F6UHN2"/>
<evidence type="ECO:0000256" key="2">
    <source>
        <dbReference type="ARBA" id="ARBA00004141"/>
    </source>
</evidence>
<dbReference type="PANTHER" id="PTHR45436">
    <property type="entry name" value="SENSOR HISTIDINE KINASE YKOH"/>
    <property type="match status" value="1"/>
</dbReference>
<feature type="domain" description="HAMP" evidence="16">
    <location>
        <begin position="186"/>
        <end position="238"/>
    </location>
</feature>
<dbReference type="InterPro" id="IPR036097">
    <property type="entry name" value="HisK_dim/P_sf"/>
</dbReference>
<keyword evidence="4" id="KW-0597">Phosphoprotein</keyword>
<evidence type="ECO:0000259" key="16">
    <source>
        <dbReference type="PROSITE" id="PS50885"/>
    </source>
</evidence>
<comment type="subcellular location">
    <subcellularLocation>
        <location evidence="2">Membrane</location>
        <topology evidence="2">Multi-pass membrane protein</topology>
    </subcellularLocation>
</comment>
<keyword evidence="9" id="KW-0067">ATP-binding</keyword>
<reference evidence="18 20" key="3">
    <citation type="submission" date="2019-11" db="EMBL/GenBank/DDBJ databases">
        <title>Genomes of ocular Pseudomonas aeruginosa isolates.</title>
        <authorList>
            <person name="Khan M."/>
            <person name="Rice S.A."/>
            <person name="Willcox M.D.P."/>
            <person name="Stapleton F."/>
        </authorList>
    </citation>
    <scope>NUCLEOTIDE SEQUENCE [LARGE SCALE GENOMIC DNA]</scope>
    <source>
        <strain evidence="18 20">PA221</strain>
    </source>
</reference>
<dbReference type="CDD" id="cd00082">
    <property type="entry name" value="HisKA"/>
    <property type="match status" value="1"/>
</dbReference>
<dbReference type="Pfam" id="PF00512">
    <property type="entry name" value="HisKA"/>
    <property type="match status" value="1"/>
</dbReference>
<name>A0A0F6UHN2_PSEAI</name>
<evidence type="ECO:0000256" key="3">
    <source>
        <dbReference type="ARBA" id="ARBA00012438"/>
    </source>
</evidence>
<keyword evidence="5 17" id="KW-0808">Transferase</keyword>
<evidence type="ECO:0000256" key="13">
    <source>
        <dbReference type="SAM" id="MobiDB-lite"/>
    </source>
</evidence>
<evidence type="ECO:0000313" key="18">
    <source>
        <dbReference type="EMBL" id="MUI37509.1"/>
    </source>
</evidence>
<dbReference type="SUPFAM" id="SSF47384">
    <property type="entry name" value="Homodimeric domain of signal transducing histidine kinase"/>
    <property type="match status" value="1"/>
</dbReference>
<dbReference type="SUPFAM" id="SSF55874">
    <property type="entry name" value="ATPase domain of HSP90 chaperone/DNA topoisomerase II/histidine kinase"/>
    <property type="match status" value="1"/>
</dbReference>
<accession>A0A0F6UHN2</accession>
<dbReference type="InterPro" id="IPR036890">
    <property type="entry name" value="HATPase_C_sf"/>
</dbReference>
<dbReference type="InterPro" id="IPR003660">
    <property type="entry name" value="HAMP_dom"/>
</dbReference>
<evidence type="ECO:0000259" key="15">
    <source>
        <dbReference type="PROSITE" id="PS50109"/>
    </source>
</evidence>
<dbReference type="SMART" id="SM00388">
    <property type="entry name" value="HisKA"/>
    <property type="match status" value="1"/>
</dbReference>
<evidence type="ECO:0000256" key="12">
    <source>
        <dbReference type="ARBA" id="ARBA00023136"/>
    </source>
</evidence>
<evidence type="ECO:0000256" key="9">
    <source>
        <dbReference type="ARBA" id="ARBA00022840"/>
    </source>
</evidence>
<evidence type="ECO:0000256" key="11">
    <source>
        <dbReference type="ARBA" id="ARBA00023012"/>
    </source>
</evidence>
<dbReference type="SMART" id="SM00387">
    <property type="entry name" value="HATPase_c"/>
    <property type="match status" value="1"/>
</dbReference>
<reference evidence="19" key="1">
    <citation type="submission" date="2015-06" db="EMBL/GenBank/DDBJ databases">
        <authorList>
            <person name="Radhakrishnan Rajesh"/>
            <person name="Underwood Anthony"/>
            <person name="Al-Shahib Ali"/>
        </authorList>
    </citation>
    <scope>NUCLEOTIDE SEQUENCE [LARGE SCALE GENOMIC DNA]</scope>
    <source>
        <strain evidence="19">P19_London_7_VIM_2_05_10</strain>
    </source>
</reference>
<keyword evidence="10 14" id="KW-1133">Transmembrane helix</keyword>
<keyword evidence="7" id="KW-0547">Nucleotide-binding</keyword>
<evidence type="ECO:0000313" key="20">
    <source>
        <dbReference type="Proteomes" id="UP000433532"/>
    </source>
</evidence>
<reference evidence="17" key="2">
    <citation type="submission" date="2015-06" db="EMBL/GenBank/DDBJ databases">
        <authorList>
            <person name="Radhakrishnan R."/>
            <person name="Underwood A."/>
            <person name="Al-Shahib A."/>
        </authorList>
    </citation>
    <scope>NUCLEOTIDE SEQUENCE</scope>
    <source>
        <strain evidence="17">P19_London_7_VIM_2_05_10</strain>
    </source>
</reference>
<dbReference type="InterPro" id="IPR004358">
    <property type="entry name" value="Sig_transdc_His_kin-like_C"/>
</dbReference>
<keyword evidence="6 14" id="KW-0812">Transmembrane</keyword>
<dbReference type="PROSITE" id="PS50109">
    <property type="entry name" value="HIS_KIN"/>
    <property type="match status" value="1"/>
</dbReference>
<feature type="region of interest" description="Disordered" evidence="13">
    <location>
        <begin position="455"/>
        <end position="477"/>
    </location>
</feature>
<gene>
    <name evidence="18" type="primary">pmrB</name>
    <name evidence="17" type="synonym">qseC_1</name>
    <name evidence="18" type="ORF">GNQ48_21090</name>
    <name evidence="17" type="ORF">PAERUG_P19_London_7_VIM_2_05_10_01465</name>
</gene>
<dbReference type="Gene3D" id="1.10.287.130">
    <property type="match status" value="1"/>
</dbReference>
<evidence type="ECO:0000256" key="8">
    <source>
        <dbReference type="ARBA" id="ARBA00022777"/>
    </source>
</evidence>
<dbReference type="PROSITE" id="PS50885">
    <property type="entry name" value="HAMP"/>
    <property type="match status" value="1"/>
</dbReference>
<keyword evidence="12 14" id="KW-0472">Membrane</keyword>
<evidence type="ECO:0000256" key="5">
    <source>
        <dbReference type="ARBA" id="ARBA00022679"/>
    </source>
</evidence>
<dbReference type="InterPro" id="IPR003661">
    <property type="entry name" value="HisK_dim/P_dom"/>
</dbReference>
<dbReference type="InterPro" id="IPR003594">
    <property type="entry name" value="HATPase_dom"/>
</dbReference>
<keyword evidence="11" id="KW-0902">Two-component regulatory system</keyword>
<dbReference type="EMBL" id="WOAD01000020">
    <property type="protein sequence ID" value="MUI37509.1"/>
    <property type="molecule type" value="Genomic_DNA"/>
</dbReference>
<feature type="transmembrane region" description="Helical" evidence="14">
    <location>
        <begin position="162"/>
        <end position="185"/>
    </location>
</feature>
<keyword evidence="8 18" id="KW-0418">Kinase</keyword>
<organism evidence="18 20">
    <name type="scientific">Pseudomonas aeruginosa</name>
    <dbReference type="NCBI Taxonomy" id="287"/>
    <lineage>
        <taxon>Bacteria</taxon>
        <taxon>Pseudomonadati</taxon>
        <taxon>Pseudomonadota</taxon>
        <taxon>Gammaproteobacteria</taxon>
        <taxon>Pseudomonadales</taxon>
        <taxon>Pseudomonadaceae</taxon>
        <taxon>Pseudomonas</taxon>
    </lineage>
</organism>
<evidence type="ECO:0000256" key="4">
    <source>
        <dbReference type="ARBA" id="ARBA00022553"/>
    </source>
</evidence>
<evidence type="ECO:0000256" key="6">
    <source>
        <dbReference type="ARBA" id="ARBA00022692"/>
    </source>
</evidence>
<dbReference type="EMBL" id="CVVU01000077">
    <property type="protein sequence ID" value="CRO37350.1"/>
    <property type="molecule type" value="Genomic_DNA"/>
</dbReference>
<dbReference type="GO" id="GO:0005886">
    <property type="term" value="C:plasma membrane"/>
    <property type="evidence" value="ECO:0007669"/>
    <property type="project" value="TreeGrafter"/>
</dbReference>
<sequence length="477" mass="52736">MPRTAAPSVRRRLLINLLVGFVLCWLSVAALTYHLSLKQVNRLFDDDMVDFGEAALRLLDLATEDQASEDGSITEIIERSREAIQGLPLLRRESALGYALWRDGQPLLSSLNLPPEITAQGPGFSTVEAQGTHWRVLQLNIDGFQIWISENLIYRQHTMNLLLFYSLFPLLLALPLLGGLVWFGVARGLAPLREVQAEVQQRSARHLQPIAVEAVPLEIRGLIDELNLLLERLRTALEAERRLTSDAAHEIRTPLASLRTHAQVALRSEDPKAHARGLLQVSRSVERISTLMEQILLLARLDGDALLEQFHPVNLATLAEDVLSELARQAIDKDIELSLHQETVHVMGIDLWLKAMVGNLVGNALRYTPAGGQVEIRVENRAQHAVLRVRDNGPGVALEEQQAIFTRFYRSPATSSGEGSGLGLPIVKRIVELHFGSIGLGKGLEGKGLEVQVFLPKTQPDATRPPARGPDSGRSHI</sequence>
<evidence type="ECO:0000256" key="14">
    <source>
        <dbReference type="SAM" id="Phobius"/>
    </source>
</evidence>
<dbReference type="Proteomes" id="UP000045039">
    <property type="component" value="Unassembled WGS sequence"/>
</dbReference>
<evidence type="ECO:0000256" key="1">
    <source>
        <dbReference type="ARBA" id="ARBA00000085"/>
    </source>
</evidence>
<dbReference type="PANTHER" id="PTHR45436:SF14">
    <property type="entry name" value="SENSOR PROTEIN QSEC"/>
    <property type="match status" value="1"/>
</dbReference>
<dbReference type="Pfam" id="PF02518">
    <property type="entry name" value="HATPase_c"/>
    <property type="match status" value="1"/>
</dbReference>
<evidence type="ECO:0000256" key="7">
    <source>
        <dbReference type="ARBA" id="ARBA00022741"/>
    </source>
</evidence>
<dbReference type="FunFam" id="1.10.287.130:FF:000035">
    <property type="entry name" value="Two-component sensor histidine kinase"/>
    <property type="match status" value="1"/>
</dbReference>
<dbReference type="Gene3D" id="3.30.565.10">
    <property type="entry name" value="Histidine kinase-like ATPase, C-terminal domain"/>
    <property type="match status" value="1"/>
</dbReference>
<comment type="caution">
    <text evidence="18">The sequence shown here is derived from an EMBL/GenBank/DDBJ whole genome shotgun (WGS) entry which is preliminary data.</text>
</comment>
<feature type="domain" description="Histidine kinase" evidence="15">
    <location>
        <begin position="246"/>
        <end position="459"/>
    </location>
</feature>
<dbReference type="RefSeq" id="WP_015647995.1">
    <property type="nucleotide sequence ID" value="NZ_BBQK01000013.1"/>
</dbReference>
<evidence type="ECO:0000313" key="19">
    <source>
        <dbReference type="Proteomes" id="UP000045039"/>
    </source>
</evidence>
<dbReference type="PRINTS" id="PR00344">
    <property type="entry name" value="BCTRLSENSOR"/>
</dbReference>
<evidence type="ECO:0000256" key="10">
    <source>
        <dbReference type="ARBA" id="ARBA00022989"/>
    </source>
</evidence>
<proteinExistence type="predicted"/>
<dbReference type="Proteomes" id="UP000433532">
    <property type="component" value="Unassembled WGS sequence"/>
</dbReference>
<feature type="transmembrane region" description="Helical" evidence="14">
    <location>
        <begin position="13"/>
        <end position="33"/>
    </location>
</feature>
<comment type="catalytic activity">
    <reaction evidence="1">
        <text>ATP + protein L-histidine = ADP + protein N-phospho-L-histidine.</text>
        <dbReference type="EC" id="2.7.13.3"/>
    </reaction>
</comment>
<protein>
    <recommendedName>
        <fullName evidence="3">histidine kinase</fullName>
        <ecNumber evidence="3">2.7.13.3</ecNumber>
    </recommendedName>
</protein>
<dbReference type="InterPro" id="IPR050428">
    <property type="entry name" value="TCS_sensor_his_kinase"/>
</dbReference>
<dbReference type="GO" id="GO:0005524">
    <property type="term" value="F:ATP binding"/>
    <property type="evidence" value="ECO:0007669"/>
    <property type="project" value="UniProtKB-KW"/>
</dbReference>
<dbReference type="EC" id="2.7.13.3" evidence="3"/>
<evidence type="ECO:0000313" key="17">
    <source>
        <dbReference type="EMBL" id="CRO37350.1"/>
    </source>
</evidence>
<dbReference type="InterPro" id="IPR005467">
    <property type="entry name" value="His_kinase_dom"/>
</dbReference>